<sequence length="743" mass="81824">MNFQMSTQDARAGDPRQDPQRLLSMAVNESDIAVIVADERRRIIFANAGCTRMFGYEMHELLGRRPGDVLAGPHTDPSTLAAIQDPALDDRSHSAEMLTYTRDHRPRWVSVAVNPVHDVQGRLCNFVTVLTDITHTKLHEVLQYRVLDAMVREVPMHDLLMLLCREVERIAPEALTSIMTVDEDNRLRPLAAPRMPEAFTQWIDGQPIGPDHGSCGTAAWLNEPVMAADIATDERWNRYREIAGPLGIAACWANPIRSSDGQVMGTFAFYYRTPGEPSVLHRRLVDLSLHLCALILERERTKEHIHQLAFYDTLTSLPNRALLRAKTERALHDAQRTGSPLAVVFVDLDRFKQVNDTYGHTVGDGLLTELARRLQGIARTSDIVGRLSGDEFVVVLPQCGADRAVTAVERLVAAVAKPVAVAGVTLHPGASVGVALFPEDGTDIDTLIRHADMAMYQAKTQERGGFRFFSAELNRAAHERAMLETDLRAALGAGGGLQLHYQPQVASTDGLLQGVEALLRWNHPTLGAVPPLRLVALAEECGLIRQLGQWVLDRACREMAGWRRRGVRVPHVAVNLSASNFLDTALPEFIGQLLERHGLAPVDLTVEMTEGVMLNPDPLVLATVQAVHALGVQVSLDDFGTGYSSLSHLHRLPIRELKLDKSFVQDIEHDEMARALTVSVLRIGKSLGMTVVAEGVETEAQRHFVAGEGCPVMQGYLISRPVPADELEAWIEERSAAAEPLPA</sequence>
<dbReference type="Pfam" id="PF00563">
    <property type="entry name" value="EAL"/>
    <property type="match status" value="1"/>
</dbReference>
<comment type="caution">
    <text evidence="5">The sequence shown here is derived from an EMBL/GenBank/DDBJ whole genome shotgun (WGS) entry which is preliminary data.</text>
</comment>
<dbReference type="SUPFAM" id="SSF141868">
    <property type="entry name" value="EAL domain-like"/>
    <property type="match status" value="1"/>
</dbReference>
<dbReference type="InterPro" id="IPR035965">
    <property type="entry name" value="PAS-like_dom_sf"/>
</dbReference>
<dbReference type="Pfam" id="PF00990">
    <property type="entry name" value="GGDEF"/>
    <property type="match status" value="1"/>
</dbReference>
<dbReference type="PANTHER" id="PTHR44757:SF2">
    <property type="entry name" value="BIOFILM ARCHITECTURE MAINTENANCE PROTEIN MBAA"/>
    <property type="match status" value="1"/>
</dbReference>
<dbReference type="SUPFAM" id="SSF55073">
    <property type="entry name" value="Nucleotide cyclase"/>
    <property type="match status" value="1"/>
</dbReference>
<evidence type="ECO:0000313" key="6">
    <source>
        <dbReference type="Proteomes" id="UP001336250"/>
    </source>
</evidence>
<dbReference type="Gene3D" id="3.30.450.40">
    <property type="match status" value="1"/>
</dbReference>
<dbReference type="InterPro" id="IPR000014">
    <property type="entry name" value="PAS"/>
</dbReference>
<dbReference type="SUPFAM" id="SSF55781">
    <property type="entry name" value="GAF domain-like"/>
    <property type="match status" value="1"/>
</dbReference>
<dbReference type="Pfam" id="PF13426">
    <property type="entry name" value="PAS_9"/>
    <property type="match status" value="1"/>
</dbReference>
<dbReference type="InterPro" id="IPR000700">
    <property type="entry name" value="PAS-assoc_C"/>
</dbReference>
<dbReference type="Proteomes" id="UP001336250">
    <property type="component" value="Unassembled WGS sequence"/>
</dbReference>
<evidence type="ECO:0000259" key="3">
    <source>
        <dbReference type="PROSITE" id="PS50883"/>
    </source>
</evidence>
<dbReference type="PROSITE" id="PS50113">
    <property type="entry name" value="PAC"/>
    <property type="match status" value="1"/>
</dbReference>
<evidence type="ECO:0000259" key="1">
    <source>
        <dbReference type="PROSITE" id="PS50112"/>
    </source>
</evidence>
<dbReference type="InterPro" id="IPR043128">
    <property type="entry name" value="Rev_trsase/Diguanyl_cyclase"/>
</dbReference>
<dbReference type="CDD" id="cd01949">
    <property type="entry name" value="GGDEF"/>
    <property type="match status" value="1"/>
</dbReference>
<name>A0AAW9QIT9_9BURK</name>
<dbReference type="InterPro" id="IPR001633">
    <property type="entry name" value="EAL_dom"/>
</dbReference>
<dbReference type="RefSeq" id="WP_332289510.1">
    <property type="nucleotide sequence ID" value="NZ_JAZIBG010000025.1"/>
</dbReference>
<dbReference type="NCBIfam" id="TIGR00254">
    <property type="entry name" value="GGDEF"/>
    <property type="match status" value="1"/>
</dbReference>
<dbReference type="InterPro" id="IPR012226">
    <property type="entry name" value="Diguanyl_cyclase/Pdiesterase"/>
</dbReference>
<dbReference type="PROSITE" id="PS50112">
    <property type="entry name" value="PAS"/>
    <property type="match status" value="1"/>
</dbReference>
<organism evidence="5 6">
    <name type="scientific">Aquincola agrisoli</name>
    <dbReference type="NCBI Taxonomy" id="3119538"/>
    <lineage>
        <taxon>Bacteria</taxon>
        <taxon>Pseudomonadati</taxon>
        <taxon>Pseudomonadota</taxon>
        <taxon>Betaproteobacteria</taxon>
        <taxon>Burkholderiales</taxon>
        <taxon>Sphaerotilaceae</taxon>
        <taxon>Aquincola</taxon>
    </lineage>
</organism>
<dbReference type="PIRSF" id="PIRSF005925">
    <property type="entry name" value="Dos"/>
    <property type="match status" value="1"/>
</dbReference>
<dbReference type="SMART" id="SM00065">
    <property type="entry name" value="GAF"/>
    <property type="match status" value="1"/>
</dbReference>
<dbReference type="SUPFAM" id="SSF55785">
    <property type="entry name" value="PYP-like sensor domain (PAS domain)"/>
    <property type="match status" value="1"/>
</dbReference>
<dbReference type="EMBL" id="JAZIBG010000025">
    <property type="protein sequence ID" value="MEF7614515.1"/>
    <property type="molecule type" value="Genomic_DNA"/>
</dbReference>
<dbReference type="InterPro" id="IPR029787">
    <property type="entry name" value="Nucleotide_cyclase"/>
</dbReference>
<dbReference type="NCBIfam" id="TIGR00229">
    <property type="entry name" value="sensory_box"/>
    <property type="match status" value="1"/>
</dbReference>
<dbReference type="Gene3D" id="3.30.450.20">
    <property type="entry name" value="PAS domain"/>
    <property type="match status" value="1"/>
</dbReference>
<keyword evidence="6" id="KW-1185">Reference proteome</keyword>
<evidence type="ECO:0000259" key="4">
    <source>
        <dbReference type="PROSITE" id="PS50887"/>
    </source>
</evidence>
<accession>A0AAW9QIT9</accession>
<reference evidence="5 6" key="1">
    <citation type="submission" date="2024-02" db="EMBL/GenBank/DDBJ databases">
        <title>Genome sequence of Aquincola sp. MAHUQ-54.</title>
        <authorList>
            <person name="Huq M.A."/>
        </authorList>
    </citation>
    <scope>NUCLEOTIDE SEQUENCE [LARGE SCALE GENOMIC DNA]</scope>
    <source>
        <strain evidence="5 6">MAHUQ-54</strain>
    </source>
</reference>
<dbReference type="AlphaFoldDB" id="A0AAW9QIT9"/>
<feature type="domain" description="PAS" evidence="1">
    <location>
        <begin position="19"/>
        <end position="64"/>
    </location>
</feature>
<dbReference type="PROSITE" id="PS50883">
    <property type="entry name" value="EAL"/>
    <property type="match status" value="1"/>
</dbReference>
<dbReference type="InterPro" id="IPR052155">
    <property type="entry name" value="Biofilm_reg_signaling"/>
</dbReference>
<feature type="domain" description="GGDEF" evidence="4">
    <location>
        <begin position="339"/>
        <end position="471"/>
    </location>
</feature>
<dbReference type="FunFam" id="3.30.70.270:FF:000001">
    <property type="entry name" value="Diguanylate cyclase domain protein"/>
    <property type="match status" value="1"/>
</dbReference>
<dbReference type="Gene3D" id="3.20.20.450">
    <property type="entry name" value="EAL domain"/>
    <property type="match status" value="1"/>
</dbReference>
<dbReference type="InterPro" id="IPR029016">
    <property type="entry name" value="GAF-like_dom_sf"/>
</dbReference>
<dbReference type="InterPro" id="IPR035919">
    <property type="entry name" value="EAL_sf"/>
</dbReference>
<feature type="domain" description="PAC" evidence="2">
    <location>
        <begin position="93"/>
        <end position="145"/>
    </location>
</feature>
<dbReference type="PROSITE" id="PS50887">
    <property type="entry name" value="GGDEF"/>
    <property type="match status" value="1"/>
</dbReference>
<dbReference type="Gene3D" id="3.30.70.270">
    <property type="match status" value="1"/>
</dbReference>
<proteinExistence type="predicted"/>
<dbReference type="PANTHER" id="PTHR44757">
    <property type="entry name" value="DIGUANYLATE CYCLASE DGCP"/>
    <property type="match status" value="1"/>
</dbReference>
<dbReference type="SMART" id="SM00052">
    <property type="entry name" value="EAL"/>
    <property type="match status" value="1"/>
</dbReference>
<gene>
    <name evidence="5" type="ORF">V4F39_11400</name>
</gene>
<dbReference type="InterPro" id="IPR000160">
    <property type="entry name" value="GGDEF_dom"/>
</dbReference>
<dbReference type="SMART" id="SM00267">
    <property type="entry name" value="GGDEF"/>
    <property type="match status" value="1"/>
</dbReference>
<dbReference type="InterPro" id="IPR003018">
    <property type="entry name" value="GAF"/>
</dbReference>
<dbReference type="Pfam" id="PF13185">
    <property type="entry name" value="GAF_2"/>
    <property type="match status" value="1"/>
</dbReference>
<dbReference type="CDD" id="cd00130">
    <property type="entry name" value="PAS"/>
    <property type="match status" value="1"/>
</dbReference>
<dbReference type="GO" id="GO:0003824">
    <property type="term" value="F:catalytic activity"/>
    <property type="evidence" value="ECO:0007669"/>
    <property type="project" value="UniProtKB-ARBA"/>
</dbReference>
<dbReference type="SMART" id="SM00091">
    <property type="entry name" value="PAS"/>
    <property type="match status" value="1"/>
</dbReference>
<protein>
    <submittedName>
        <fullName evidence="5">EAL domain-containing protein</fullName>
    </submittedName>
</protein>
<dbReference type="CDD" id="cd01948">
    <property type="entry name" value="EAL"/>
    <property type="match status" value="1"/>
</dbReference>
<evidence type="ECO:0000313" key="5">
    <source>
        <dbReference type="EMBL" id="MEF7614515.1"/>
    </source>
</evidence>
<feature type="domain" description="EAL" evidence="3">
    <location>
        <begin position="480"/>
        <end position="735"/>
    </location>
</feature>
<evidence type="ECO:0000259" key="2">
    <source>
        <dbReference type="PROSITE" id="PS50113"/>
    </source>
</evidence>